<feature type="non-terminal residue" evidence="2">
    <location>
        <position position="1"/>
    </location>
</feature>
<dbReference type="EMBL" id="GECZ01027244">
    <property type="protein sequence ID" value="JAS42525.1"/>
    <property type="molecule type" value="Transcribed_RNA"/>
</dbReference>
<protein>
    <recommendedName>
        <fullName evidence="3">Ionotropic glutamate receptor C-terminal domain-containing protein</fullName>
    </recommendedName>
</protein>
<gene>
    <name evidence="2" type="ORF">g.46189</name>
</gene>
<evidence type="ECO:0008006" key="3">
    <source>
        <dbReference type="Google" id="ProtNLM"/>
    </source>
</evidence>
<organism evidence="2">
    <name type="scientific">Cuerna arida</name>
    <dbReference type="NCBI Taxonomy" id="1464854"/>
    <lineage>
        <taxon>Eukaryota</taxon>
        <taxon>Metazoa</taxon>
        <taxon>Ecdysozoa</taxon>
        <taxon>Arthropoda</taxon>
        <taxon>Hexapoda</taxon>
        <taxon>Insecta</taxon>
        <taxon>Pterygota</taxon>
        <taxon>Neoptera</taxon>
        <taxon>Paraneoptera</taxon>
        <taxon>Hemiptera</taxon>
        <taxon>Auchenorrhyncha</taxon>
        <taxon>Membracoidea</taxon>
        <taxon>Cicadellidae</taxon>
        <taxon>Cicadellinae</taxon>
        <taxon>Proconiini</taxon>
        <taxon>Cuerna</taxon>
    </lineage>
</organism>
<keyword evidence="1" id="KW-0472">Membrane</keyword>
<reference evidence="2" key="1">
    <citation type="submission" date="2015-11" db="EMBL/GenBank/DDBJ databases">
        <title>De novo transcriptome assembly of four potential Pierce s Disease insect vectors from Arizona vineyards.</title>
        <authorList>
            <person name="Tassone E.E."/>
        </authorList>
    </citation>
    <scope>NUCLEOTIDE SEQUENCE</scope>
</reference>
<proteinExistence type="predicted"/>
<sequence>CPHLVYGYWIIMIQLFEKPVWVILLTTFISISYLLWKSRSPPNNNNISGAVESVLTILGMTIGCTCYIPSSVKITRQIISFWSLLSFFISAIFSNTILSRLMVPYYTSPLDTVKDLVKGNFQWGEPGFENISEREVYFNLEDPWQRKFESRYQELTGNTSRTALL</sequence>
<feature type="transmembrane region" description="Helical" evidence="1">
    <location>
        <begin position="78"/>
        <end position="98"/>
    </location>
</feature>
<evidence type="ECO:0000256" key="1">
    <source>
        <dbReference type="SAM" id="Phobius"/>
    </source>
</evidence>
<feature type="transmembrane region" description="Helical" evidence="1">
    <location>
        <begin position="48"/>
        <end position="72"/>
    </location>
</feature>
<accession>A0A1B6EWY0</accession>
<dbReference type="AlphaFoldDB" id="A0A1B6EWY0"/>
<name>A0A1B6EWY0_9HEMI</name>
<keyword evidence="1" id="KW-0812">Transmembrane</keyword>
<keyword evidence="1" id="KW-1133">Transmembrane helix</keyword>
<evidence type="ECO:0000313" key="2">
    <source>
        <dbReference type="EMBL" id="JAS42525.1"/>
    </source>
</evidence>
<feature type="non-terminal residue" evidence="2">
    <location>
        <position position="165"/>
    </location>
</feature>